<dbReference type="Proteomes" id="UP000244962">
    <property type="component" value="Unassembled WGS sequence"/>
</dbReference>
<dbReference type="EMBL" id="QEFB01000001">
    <property type="protein sequence ID" value="PWC08115.1"/>
    <property type="molecule type" value="Genomic_DNA"/>
</dbReference>
<dbReference type="AlphaFoldDB" id="A0A2U1TGW8"/>
<reference evidence="3" key="1">
    <citation type="submission" date="2018-04" db="EMBL/GenBank/DDBJ databases">
        <authorList>
            <person name="Liu S."/>
            <person name="Wang Z."/>
            <person name="Li J."/>
        </authorList>
    </citation>
    <scope>NUCLEOTIDE SEQUENCE [LARGE SCALE GENOMIC DNA]</scope>
    <source>
        <strain evidence="3">622</strain>
    </source>
</reference>
<comment type="caution">
    <text evidence="2">The sequence shown here is derived from an EMBL/GenBank/DDBJ whole genome shotgun (WGS) entry which is preliminary data.</text>
</comment>
<feature type="transmembrane region" description="Helical" evidence="1">
    <location>
        <begin position="6"/>
        <end position="25"/>
    </location>
</feature>
<proteinExistence type="predicted"/>
<name>A0A2U1TGW8_9MICO</name>
<accession>A0A2U1TGW8</accession>
<protein>
    <submittedName>
        <fullName evidence="2">Uncharacterized protein</fullName>
    </submittedName>
</protein>
<keyword evidence="1" id="KW-0472">Membrane</keyword>
<evidence type="ECO:0000256" key="1">
    <source>
        <dbReference type="SAM" id="Phobius"/>
    </source>
</evidence>
<organism evidence="2 3">
    <name type="scientific">Mycetocola zhujimingii</name>
    <dbReference type="NCBI Taxonomy" id="2079792"/>
    <lineage>
        <taxon>Bacteria</taxon>
        <taxon>Bacillati</taxon>
        <taxon>Actinomycetota</taxon>
        <taxon>Actinomycetes</taxon>
        <taxon>Micrococcales</taxon>
        <taxon>Microbacteriaceae</taxon>
        <taxon>Mycetocola</taxon>
    </lineage>
</organism>
<evidence type="ECO:0000313" key="2">
    <source>
        <dbReference type="EMBL" id="PWC08115.1"/>
    </source>
</evidence>
<feature type="transmembrane region" description="Helical" evidence="1">
    <location>
        <begin position="37"/>
        <end position="61"/>
    </location>
</feature>
<gene>
    <name evidence="2" type="ORF">DF223_01810</name>
</gene>
<keyword evidence="1" id="KW-1133">Transmembrane helix</keyword>
<keyword evidence="1" id="KW-0812">Transmembrane</keyword>
<sequence length="79" mass="8306">MSGWWLAVVGAVFLIVGVVLVLLDSAGVIDAHSRPKFVFVSVTLGIVLVILGTVLGTVLGIKGERVTGDGRNRYGKGER</sequence>
<evidence type="ECO:0000313" key="3">
    <source>
        <dbReference type="Proteomes" id="UP000244962"/>
    </source>
</evidence>
<keyword evidence="3" id="KW-1185">Reference proteome</keyword>